<protein>
    <submittedName>
        <fullName evidence="1">Sulfotransferase family protein</fullName>
    </submittedName>
</protein>
<dbReference type="Pfam" id="PF17784">
    <property type="entry name" value="Sulfotransfer_4"/>
    <property type="match status" value="1"/>
</dbReference>
<dbReference type="Gene3D" id="3.40.50.300">
    <property type="entry name" value="P-loop containing nucleotide triphosphate hydrolases"/>
    <property type="match status" value="1"/>
</dbReference>
<proteinExistence type="predicted"/>
<dbReference type="RefSeq" id="WP_203878703.1">
    <property type="nucleotide sequence ID" value="NZ_BOOK01000050.1"/>
</dbReference>
<dbReference type="SUPFAM" id="SSF52540">
    <property type="entry name" value="P-loop containing nucleoside triphosphate hydrolases"/>
    <property type="match status" value="1"/>
</dbReference>
<dbReference type="InterPro" id="IPR027417">
    <property type="entry name" value="P-loop_NTPase"/>
</dbReference>
<dbReference type="AlphaFoldDB" id="A0A8J3T4U2"/>
<name>A0A8J3T4U2_9ACTN</name>
<organism evidence="1 2">
    <name type="scientific">Planobispora takensis</name>
    <dbReference type="NCBI Taxonomy" id="1367882"/>
    <lineage>
        <taxon>Bacteria</taxon>
        <taxon>Bacillati</taxon>
        <taxon>Actinomycetota</taxon>
        <taxon>Actinomycetes</taxon>
        <taxon>Streptosporangiales</taxon>
        <taxon>Streptosporangiaceae</taxon>
        <taxon>Planobispora</taxon>
    </lineage>
</organism>
<dbReference type="EMBL" id="BOOK01000050">
    <property type="protein sequence ID" value="GII04456.1"/>
    <property type="molecule type" value="Genomic_DNA"/>
</dbReference>
<reference evidence="1" key="1">
    <citation type="submission" date="2021-01" db="EMBL/GenBank/DDBJ databases">
        <title>Whole genome shotgun sequence of Planobispora takensis NBRC 109077.</title>
        <authorList>
            <person name="Komaki H."/>
            <person name="Tamura T."/>
        </authorList>
    </citation>
    <scope>NUCLEOTIDE SEQUENCE</scope>
    <source>
        <strain evidence="1">NBRC 109077</strain>
    </source>
</reference>
<evidence type="ECO:0000313" key="2">
    <source>
        <dbReference type="Proteomes" id="UP000634476"/>
    </source>
</evidence>
<evidence type="ECO:0000313" key="1">
    <source>
        <dbReference type="EMBL" id="GII04456.1"/>
    </source>
</evidence>
<dbReference type="PANTHER" id="PTHR36978">
    <property type="entry name" value="P-LOOP CONTAINING NUCLEOTIDE TRIPHOSPHATE HYDROLASE"/>
    <property type="match status" value="1"/>
</dbReference>
<gene>
    <name evidence="1" type="ORF">Pta02_64640</name>
</gene>
<sequence>MKVIGAGFGRTGTASLKAALEMLGYGPCYHMSTVIAQPYRVRQWLDVGEGRSRDWEEVFDGFPAAVDWPAAAYWRELAEHYPGAKVVLTVRDPDRWYDSVSETVFESALAERRPMPLHRRITRRLVAWRAPDFALYPRMARATVMDRVFDGRIDDRAHVLAVFERHVAEVKAAIPPDRLLVFDVRQGWGPLCAFLALPVPEAPFPQVNERAAFRRKRPRRRLRLILLGR</sequence>
<dbReference type="Proteomes" id="UP000634476">
    <property type="component" value="Unassembled WGS sequence"/>
</dbReference>
<accession>A0A8J3T4U2</accession>
<comment type="caution">
    <text evidence="1">The sequence shown here is derived from an EMBL/GenBank/DDBJ whole genome shotgun (WGS) entry which is preliminary data.</text>
</comment>
<dbReference type="InterPro" id="IPR040632">
    <property type="entry name" value="Sulfotransfer_4"/>
</dbReference>
<dbReference type="PANTHER" id="PTHR36978:SF4">
    <property type="entry name" value="P-LOOP CONTAINING NUCLEOSIDE TRIPHOSPHATE HYDROLASE PROTEIN"/>
    <property type="match status" value="1"/>
</dbReference>
<keyword evidence="2" id="KW-1185">Reference proteome</keyword>